<dbReference type="STRING" id="1802440.A2569_01795"/>
<sequence>MKKSRKRGFAPLAVIIIIVALAAAVGVLVYQENVGINPVQEITPVSTNTISQTQEGSISSFAIVPSTKEGQSWTMYKKGAKAILKAKNITSAELWYTPTGTEIKSTFGGTMSKVGVDTWELELPANLLTTSFWAEATNLTGKKIKSVNIGNVGYGEAKPSPLGTAGRGDEGGVTCGERTIMVETVEDKRMSDEPAYLDSVWVDGKYDRSYSNGYIGDIVFSSDCKQYAYEVYTNDKWFIVLNGKQLKSYEFVNHPEFSLNGIHFAYIALIGQYPSWKALVVVDGVEGKSYEGGIKTDTNHGARLFSPDSKHVIYSAGEGKKWFVVIDGKEGKKYDNPIEILTFSADSKKVTYKATLGSKIEMVTENLD</sequence>
<evidence type="ECO:0000313" key="2">
    <source>
        <dbReference type="EMBL" id="OHA60032.1"/>
    </source>
</evidence>
<gene>
    <name evidence="2" type="ORF">A2569_01795</name>
</gene>
<feature type="transmembrane region" description="Helical" evidence="1">
    <location>
        <begin position="12"/>
        <end position="30"/>
    </location>
</feature>
<protein>
    <recommendedName>
        <fullName evidence="4">DUF5050 domain-containing protein</fullName>
    </recommendedName>
</protein>
<dbReference type="Proteomes" id="UP000177090">
    <property type="component" value="Unassembled WGS sequence"/>
</dbReference>
<reference evidence="2 3" key="1">
    <citation type="journal article" date="2016" name="Nat. Commun.">
        <title>Thousands of microbial genomes shed light on interconnected biogeochemical processes in an aquifer system.</title>
        <authorList>
            <person name="Anantharaman K."/>
            <person name="Brown C.T."/>
            <person name="Hug L.A."/>
            <person name="Sharon I."/>
            <person name="Castelle C.J."/>
            <person name="Probst A.J."/>
            <person name="Thomas B.C."/>
            <person name="Singh A."/>
            <person name="Wilkins M.J."/>
            <person name="Karaoz U."/>
            <person name="Brodie E.L."/>
            <person name="Williams K.H."/>
            <person name="Hubbard S.S."/>
            <person name="Banfield J.F."/>
        </authorList>
    </citation>
    <scope>NUCLEOTIDE SEQUENCE [LARGE SCALE GENOMIC DNA]</scope>
</reference>
<dbReference type="SUPFAM" id="SSF82171">
    <property type="entry name" value="DPP6 N-terminal domain-like"/>
    <property type="match status" value="1"/>
</dbReference>
<dbReference type="EMBL" id="MHTL01000018">
    <property type="protein sequence ID" value="OHA60032.1"/>
    <property type="molecule type" value="Genomic_DNA"/>
</dbReference>
<organism evidence="2 3">
    <name type="scientific">Candidatus Vogelbacteria bacterium RIFOXYD1_FULL_51_18</name>
    <dbReference type="NCBI Taxonomy" id="1802440"/>
    <lineage>
        <taxon>Bacteria</taxon>
        <taxon>Candidatus Vogeliibacteriota</taxon>
    </lineage>
</organism>
<keyword evidence="1" id="KW-1133">Transmembrane helix</keyword>
<proteinExistence type="predicted"/>
<comment type="caution">
    <text evidence="2">The sequence shown here is derived from an EMBL/GenBank/DDBJ whole genome shotgun (WGS) entry which is preliminary data.</text>
</comment>
<evidence type="ECO:0000256" key="1">
    <source>
        <dbReference type="SAM" id="Phobius"/>
    </source>
</evidence>
<evidence type="ECO:0000313" key="3">
    <source>
        <dbReference type="Proteomes" id="UP000177090"/>
    </source>
</evidence>
<keyword evidence="1" id="KW-0812">Transmembrane</keyword>
<keyword evidence="1" id="KW-0472">Membrane</keyword>
<dbReference type="AlphaFoldDB" id="A0A1G2QJ73"/>
<name>A0A1G2QJ73_9BACT</name>
<accession>A0A1G2QJ73</accession>
<evidence type="ECO:0008006" key="4">
    <source>
        <dbReference type="Google" id="ProtNLM"/>
    </source>
</evidence>